<dbReference type="Proteomes" id="UP000094023">
    <property type="component" value="Unassembled WGS sequence"/>
</dbReference>
<accession>A0A198FQS5</accession>
<dbReference type="EMBL" id="LXEN01000100">
    <property type="protein sequence ID" value="OAT26491.1"/>
    <property type="molecule type" value="Genomic_DNA"/>
</dbReference>
<dbReference type="GO" id="GO:0003677">
    <property type="term" value="F:DNA binding"/>
    <property type="evidence" value="ECO:0007669"/>
    <property type="project" value="InterPro"/>
</dbReference>
<evidence type="ECO:0000259" key="1">
    <source>
        <dbReference type="PROSITE" id="PS50943"/>
    </source>
</evidence>
<protein>
    <recommendedName>
        <fullName evidence="1">HTH cro/C1-type domain-containing protein</fullName>
    </recommendedName>
</protein>
<dbReference type="PROSITE" id="PS50943">
    <property type="entry name" value="HTH_CROC1"/>
    <property type="match status" value="1"/>
</dbReference>
<dbReference type="SMART" id="SM00530">
    <property type="entry name" value="HTH_XRE"/>
    <property type="match status" value="1"/>
</dbReference>
<name>A0A198FQS5_9GAMM</name>
<dbReference type="STRING" id="1354337.M983_2128"/>
<evidence type="ECO:0000313" key="3">
    <source>
        <dbReference type="Proteomes" id="UP000094023"/>
    </source>
</evidence>
<dbReference type="SUPFAM" id="SSF47413">
    <property type="entry name" value="lambda repressor-like DNA-binding domains"/>
    <property type="match status" value="1"/>
</dbReference>
<dbReference type="RefSeq" id="WP_066750226.1">
    <property type="nucleotide sequence ID" value="NZ_LXEN01000100.1"/>
</dbReference>
<evidence type="ECO:0000313" key="2">
    <source>
        <dbReference type="EMBL" id="OAT26491.1"/>
    </source>
</evidence>
<dbReference type="Pfam" id="PF01381">
    <property type="entry name" value="HTH_3"/>
    <property type="match status" value="1"/>
</dbReference>
<sequence length="82" mass="9779">MKNKKKKIDIKIGHFIRQRRLVLGLNGKDLAEKLNLSQQQISRYERGECSFSFYTLILFLKALDEDINNYIKCFDFESYLNN</sequence>
<dbReference type="AlphaFoldDB" id="A0A198FQS5"/>
<comment type="caution">
    <text evidence="2">The sequence shown here is derived from an EMBL/GenBank/DDBJ whole genome shotgun (WGS) entry which is preliminary data.</text>
</comment>
<dbReference type="CDD" id="cd00093">
    <property type="entry name" value="HTH_XRE"/>
    <property type="match status" value="1"/>
</dbReference>
<organism evidence="2 3">
    <name type="scientific">Proteus myxofaciens ATCC 19692</name>
    <dbReference type="NCBI Taxonomy" id="1354337"/>
    <lineage>
        <taxon>Bacteria</taxon>
        <taxon>Pseudomonadati</taxon>
        <taxon>Pseudomonadota</taxon>
        <taxon>Gammaproteobacteria</taxon>
        <taxon>Enterobacterales</taxon>
        <taxon>Morganellaceae</taxon>
        <taxon>Proteus</taxon>
    </lineage>
</organism>
<gene>
    <name evidence="2" type="ORF">M983_2128</name>
</gene>
<reference evidence="2 3" key="1">
    <citation type="submission" date="2016-04" db="EMBL/GenBank/DDBJ databases">
        <title>ATOL: Assembling a taxonomically balanced genome-scale reconstruction of the evolutionary history of the Enterobacteriaceae.</title>
        <authorList>
            <person name="Plunkett G.III."/>
            <person name="Neeno-Eckwall E.C."/>
            <person name="Glasner J.D."/>
            <person name="Perna N.T."/>
        </authorList>
    </citation>
    <scope>NUCLEOTIDE SEQUENCE [LARGE SCALE GENOMIC DNA]</scope>
    <source>
        <strain evidence="2 3">ATCC 19692</strain>
    </source>
</reference>
<keyword evidence="3" id="KW-1185">Reference proteome</keyword>
<dbReference type="OrthoDB" id="6466068at2"/>
<dbReference type="PATRIC" id="fig|1354337.4.peg.2180"/>
<dbReference type="Gene3D" id="1.10.260.40">
    <property type="entry name" value="lambda repressor-like DNA-binding domains"/>
    <property type="match status" value="1"/>
</dbReference>
<dbReference type="InterPro" id="IPR010982">
    <property type="entry name" value="Lambda_DNA-bd_dom_sf"/>
</dbReference>
<feature type="domain" description="HTH cro/C1-type" evidence="1">
    <location>
        <begin position="16"/>
        <end position="70"/>
    </location>
</feature>
<proteinExistence type="predicted"/>
<dbReference type="InterPro" id="IPR001387">
    <property type="entry name" value="Cro/C1-type_HTH"/>
</dbReference>